<sequence length="263" mass="28031">MRTNTTKQHLITRTPSLGISLTISDPFVAEVIGNANFDFVMIDTEHAPLTISELQTTLMALRTSNSTTIVRTAANNPTDLKQVLDLGAEGVIVPDVVDRQSCLRAVRASRYAPLGDRAFGPRRAARLDGGRPRYLADANDQILVIAMIEHVDALGNLDEILTTPGLDGIMVGPADLAASIGQLNNLSHPEVVAAIDSIHAACDRNVFPFGIFAAGEDAARVWVDRGAVFVTIGADVQFLDQGIARCQALRKDLVAGHTAKTAG</sequence>
<dbReference type="OrthoDB" id="86160at2"/>
<evidence type="ECO:0000256" key="3">
    <source>
        <dbReference type="ARBA" id="ARBA00023239"/>
    </source>
</evidence>
<reference evidence="6" key="1">
    <citation type="submission" date="2016-10" db="EMBL/GenBank/DDBJ databases">
        <authorList>
            <person name="Varghese N."/>
        </authorList>
    </citation>
    <scope>NUCLEOTIDE SEQUENCE [LARGE SCALE GENOMIC DNA]</scope>
    <source>
        <strain evidence="6">DSM 44719</strain>
    </source>
</reference>
<dbReference type="Proteomes" id="UP000183407">
    <property type="component" value="Unassembled WGS sequence"/>
</dbReference>
<evidence type="ECO:0000256" key="2">
    <source>
        <dbReference type="ARBA" id="ARBA00022723"/>
    </source>
</evidence>
<dbReference type="GO" id="GO:0005737">
    <property type="term" value="C:cytoplasm"/>
    <property type="evidence" value="ECO:0007669"/>
    <property type="project" value="TreeGrafter"/>
</dbReference>
<dbReference type="InterPro" id="IPR040442">
    <property type="entry name" value="Pyrv_kinase-like_dom_sf"/>
</dbReference>
<dbReference type="InterPro" id="IPR050251">
    <property type="entry name" value="HpcH-HpaI_aldolase"/>
</dbReference>
<feature type="domain" description="HpcH/HpaI aldolase/citrate lyase" evidence="4">
    <location>
        <begin position="24"/>
        <end position="237"/>
    </location>
</feature>
<dbReference type="GO" id="GO:0046872">
    <property type="term" value="F:metal ion binding"/>
    <property type="evidence" value="ECO:0007669"/>
    <property type="project" value="UniProtKB-KW"/>
</dbReference>
<dbReference type="RefSeq" id="WP_073366247.1">
    <property type="nucleotide sequence ID" value="NZ_FNTL01000002.1"/>
</dbReference>
<dbReference type="PANTHER" id="PTHR30502:SF0">
    <property type="entry name" value="PHOSPHOENOLPYRUVATE CARBOXYLASE FAMILY PROTEIN"/>
    <property type="match status" value="1"/>
</dbReference>
<dbReference type="EMBL" id="FNTL01000002">
    <property type="protein sequence ID" value="SEB35176.1"/>
    <property type="molecule type" value="Genomic_DNA"/>
</dbReference>
<dbReference type="InterPro" id="IPR015813">
    <property type="entry name" value="Pyrv/PenolPyrv_kinase-like_dom"/>
</dbReference>
<dbReference type="SUPFAM" id="SSF51621">
    <property type="entry name" value="Phosphoenolpyruvate/pyruvate domain"/>
    <property type="match status" value="1"/>
</dbReference>
<dbReference type="InterPro" id="IPR005000">
    <property type="entry name" value="Aldolase/citrate-lyase_domain"/>
</dbReference>
<protein>
    <submittedName>
        <fullName evidence="5">2,4-dihydroxyhept-2-enedioate aldolase</fullName>
    </submittedName>
</protein>
<keyword evidence="3" id="KW-0456">Lyase</keyword>
<comment type="similarity">
    <text evidence="1">Belongs to the HpcH/HpaI aldolase family.</text>
</comment>
<proteinExistence type="inferred from homology"/>
<keyword evidence="2" id="KW-0479">Metal-binding</keyword>
<evidence type="ECO:0000259" key="4">
    <source>
        <dbReference type="Pfam" id="PF03328"/>
    </source>
</evidence>
<evidence type="ECO:0000313" key="6">
    <source>
        <dbReference type="Proteomes" id="UP000183407"/>
    </source>
</evidence>
<organism evidence="5 6">
    <name type="scientific">Rhodococcus jostii</name>
    <dbReference type="NCBI Taxonomy" id="132919"/>
    <lineage>
        <taxon>Bacteria</taxon>
        <taxon>Bacillati</taxon>
        <taxon>Actinomycetota</taxon>
        <taxon>Actinomycetes</taxon>
        <taxon>Mycobacteriales</taxon>
        <taxon>Nocardiaceae</taxon>
        <taxon>Rhodococcus</taxon>
    </lineage>
</organism>
<dbReference type="AlphaFoldDB" id="A0A1H4INE3"/>
<dbReference type="Pfam" id="PF03328">
    <property type="entry name" value="HpcH_HpaI"/>
    <property type="match status" value="1"/>
</dbReference>
<name>A0A1H4INE3_RHOJO</name>
<accession>A0A1H4INE3</accession>
<gene>
    <name evidence="5" type="ORF">SAMN04490220_0246</name>
</gene>
<evidence type="ECO:0000313" key="5">
    <source>
        <dbReference type="EMBL" id="SEB35176.1"/>
    </source>
</evidence>
<evidence type="ECO:0000256" key="1">
    <source>
        <dbReference type="ARBA" id="ARBA00005568"/>
    </source>
</evidence>
<dbReference type="PANTHER" id="PTHR30502">
    <property type="entry name" value="2-KETO-3-DEOXY-L-RHAMNONATE ALDOLASE"/>
    <property type="match status" value="1"/>
</dbReference>
<dbReference type="Gene3D" id="3.20.20.60">
    <property type="entry name" value="Phosphoenolpyruvate-binding domains"/>
    <property type="match status" value="1"/>
</dbReference>
<dbReference type="GO" id="GO:0016832">
    <property type="term" value="F:aldehyde-lyase activity"/>
    <property type="evidence" value="ECO:0007669"/>
    <property type="project" value="TreeGrafter"/>
</dbReference>